<dbReference type="SMART" id="SM00382">
    <property type="entry name" value="AAA"/>
    <property type="match status" value="1"/>
</dbReference>
<dbReference type="PANTHER" id="PTHR42734">
    <property type="entry name" value="METAL TRANSPORT SYSTEM ATP-BINDING PROTEIN TM_0124-RELATED"/>
    <property type="match status" value="1"/>
</dbReference>
<dbReference type="InterPro" id="IPR050153">
    <property type="entry name" value="Metal_Ion_Import_ABC"/>
</dbReference>
<keyword evidence="1" id="KW-0813">Transport</keyword>
<dbReference type="GO" id="GO:0016887">
    <property type="term" value="F:ATP hydrolysis activity"/>
    <property type="evidence" value="ECO:0007669"/>
    <property type="project" value="InterPro"/>
</dbReference>
<dbReference type="SUPFAM" id="SSF52540">
    <property type="entry name" value="P-loop containing nucleoside triphosphate hydrolases"/>
    <property type="match status" value="1"/>
</dbReference>
<dbReference type="Pfam" id="PF00005">
    <property type="entry name" value="ABC_tran"/>
    <property type="match status" value="1"/>
</dbReference>
<dbReference type="InterPro" id="IPR003439">
    <property type="entry name" value="ABC_transporter-like_ATP-bd"/>
</dbReference>
<evidence type="ECO:0000313" key="6">
    <source>
        <dbReference type="Proteomes" id="UP000176204"/>
    </source>
</evidence>
<proteinExistence type="predicted"/>
<dbReference type="InterPro" id="IPR017871">
    <property type="entry name" value="ABC_transporter-like_CS"/>
</dbReference>
<dbReference type="InterPro" id="IPR027417">
    <property type="entry name" value="P-loop_NTPase"/>
</dbReference>
<dbReference type="AlphaFoldDB" id="A0A1C7PAF5"/>
<keyword evidence="2" id="KW-0547">Nucleotide-binding</keyword>
<gene>
    <name evidence="5" type="ORF">PYTT_1541</name>
</gene>
<keyword evidence="3" id="KW-0067">ATP-binding</keyword>
<dbReference type="OrthoDB" id="9789994at2"/>
<evidence type="ECO:0000256" key="1">
    <source>
        <dbReference type="ARBA" id="ARBA00022448"/>
    </source>
</evidence>
<sequence length="263" mass="29464">MSTPAVHIENARVFLGGREILRNINWQVAQGDRCFILGANGAGKTTLVKLLMGYAWPLYGAKIQTLGETFGHVNLVEHRKRIAWVSPFMHQWLGDRSWTGREIVLSGLDGTIGLFRDTTPEEEALALRHMQALRAEHLADRTVVTMSSGEQVKILIARALMTSPELMILDEPSVYLDIAGREYLLRTIADFAATRPDLTIIFITQRIEDILPEFTTGLILKSGEIAASGSRETVLTEENLRHAFDLDIRLIKTDTGRLWTVID</sequence>
<organism evidence="5 6">
    <name type="scientific">Akkermansia glycaniphila</name>
    <dbReference type="NCBI Taxonomy" id="1679444"/>
    <lineage>
        <taxon>Bacteria</taxon>
        <taxon>Pseudomonadati</taxon>
        <taxon>Verrucomicrobiota</taxon>
        <taxon>Verrucomicrobiia</taxon>
        <taxon>Verrucomicrobiales</taxon>
        <taxon>Akkermansiaceae</taxon>
        <taxon>Akkermansia</taxon>
    </lineage>
</organism>
<reference evidence="6" key="1">
    <citation type="submission" date="2016-09" db="EMBL/GenBank/DDBJ databases">
        <authorList>
            <person name="Koehorst J."/>
        </authorList>
    </citation>
    <scope>NUCLEOTIDE SEQUENCE [LARGE SCALE GENOMIC DNA]</scope>
</reference>
<dbReference type="PROSITE" id="PS50893">
    <property type="entry name" value="ABC_TRANSPORTER_2"/>
    <property type="match status" value="1"/>
</dbReference>
<evidence type="ECO:0000256" key="3">
    <source>
        <dbReference type="ARBA" id="ARBA00022840"/>
    </source>
</evidence>
<dbReference type="GO" id="GO:0005524">
    <property type="term" value="F:ATP binding"/>
    <property type="evidence" value="ECO:0007669"/>
    <property type="project" value="UniProtKB-KW"/>
</dbReference>
<dbReference type="Gene3D" id="3.40.50.300">
    <property type="entry name" value="P-loop containing nucleotide triphosphate hydrolases"/>
    <property type="match status" value="1"/>
</dbReference>
<dbReference type="STRING" id="1679444.PYTT_1541"/>
<protein>
    <submittedName>
        <fullName evidence="5">Abc transporter</fullName>
    </submittedName>
</protein>
<dbReference type="EMBL" id="LT629973">
    <property type="protein sequence ID" value="SEH89826.1"/>
    <property type="molecule type" value="Genomic_DNA"/>
</dbReference>
<feature type="domain" description="ABC transporter" evidence="4">
    <location>
        <begin position="6"/>
        <end position="247"/>
    </location>
</feature>
<evidence type="ECO:0000313" key="5">
    <source>
        <dbReference type="EMBL" id="SEH89826.1"/>
    </source>
</evidence>
<evidence type="ECO:0000256" key="2">
    <source>
        <dbReference type="ARBA" id="ARBA00022741"/>
    </source>
</evidence>
<keyword evidence="6" id="KW-1185">Reference proteome</keyword>
<dbReference type="RefSeq" id="WP_067777317.1">
    <property type="nucleotide sequence ID" value="NZ_LIGX01000035.1"/>
</dbReference>
<dbReference type="Proteomes" id="UP000176204">
    <property type="component" value="Chromosome I"/>
</dbReference>
<name>A0A1C7PAF5_9BACT</name>
<dbReference type="InterPro" id="IPR003593">
    <property type="entry name" value="AAA+_ATPase"/>
</dbReference>
<evidence type="ECO:0000259" key="4">
    <source>
        <dbReference type="PROSITE" id="PS50893"/>
    </source>
</evidence>
<accession>A0A1C7PAF5</accession>
<dbReference type="KEGG" id="agl:PYTT_1541"/>
<dbReference type="PROSITE" id="PS00211">
    <property type="entry name" value="ABC_TRANSPORTER_1"/>
    <property type="match status" value="1"/>
</dbReference>